<feature type="domain" description="Reverse transcriptase" evidence="1">
    <location>
        <begin position="17"/>
        <end position="279"/>
    </location>
</feature>
<dbReference type="PROSITE" id="PS50878">
    <property type="entry name" value="RT_POL"/>
    <property type="match status" value="1"/>
</dbReference>
<gene>
    <name evidence="2" type="ORF">CM83_22766</name>
</gene>
<dbReference type="SUPFAM" id="SSF56672">
    <property type="entry name" value="DNA/RNA polymerases"/>
    <property type="match status" value="1"/>
</dbReference>
<evidence type="ECO:0000259" key="1">
    <source>
        <dbReference type="PROSITE" id="PS50878"/>
    </source>
</evidence>
<feature type="non-terminal residue" evidence="2">
    <location>
        <position position="1"/>
    </location>
</feature>
<name>A0A0A9VTC1_LYGHE</name>
<keyword evidence="2" id="KW-0548">Nucleotidyltransferase</keyword>
<dbReference type="AlphaFoldDB" id="A0A0A9VTC1"/>
<reference evidence="2" key="2">
    <citation type="submission" date="2014-07" db="EMBL/GenBank/DDBJ databases">
        <authorList>
            <person name="Hull J."/>
        </authorList>
    </citation>
    <scope>NUCLEOTIDE SEQUENCE</scope>
</reference>
<dbReference type="InterPro" id="IPR043502">
    <property type="entry name" value="DNA/RNA_pol_sf"/>
</dbReference>
<keyword evidence="2" id="KW-0695">RNA-directed DNA polymerase</keyword>
<dbReference type="CDD" id="cd01650">
    <property type="entry name" value="RT_nLTR_like"/>
    <property type="match status" value="1"/>
</dbReference>
<accession>A0A0A9VTC1</accession>
<dbReference type="InterPro" id="IPR000477">
    <property type="entry name" value="RT_dom"/>
</dbReference>
<reference evidence="2" key="1">
    <citation type="journal article" date="2014" name="PLoS ONE">
        <title>Transcriptome-Based Identification of ABC Transporters in the Western Tarnished Plant Bug Lygus hesperus.</title>
        <authorList>
            <person name="Hull J.J."/>
            <person name="Chaney K."/>
            <person name="Geib S.M."/>
            <person name="Fabrick J.A."/>
            <person name="Brent C.S."/>
            <person name="Walsh D."/>
            <person name="Lavine L.C."/>
        </authorList>
    </citation>
    <scope>NUCLEOTIDE SEQUENCE</scope>
</reference>
<evidence type="ECO:0000313" key="2">
    <source>
        <dbReference type="EMBL" id="JAF98475.1"/>
    </source>
</evidence>
<protein>
    <submittedName>
        <fullName evidence="2">Putative RNA-directed DNA polymerase from transposon X-element</fullName>
    </submittedName>
</protein>
<dbReference type="GO" id="GO:0003964">
    <property type="term" value="F:RNA-directed DNA polymerase activity"/>
    <property type="evidence" value="ECO:0007669"/>
    <property type="project" value="UniProtKB-KW"/>
</dbReference>
<dbReference type="PANTHER" id="PTHR33332">
    <property type="entry name" value="REVERSE TRANSCRIPTASE DOMAIN-CONTAINING PROTEIN"/>
    <property type="match status" value="1"/>
</dbReference>
<sequence length="480" mass="53582">IKSLAITAPFILHFFNYAITSSTFPVCWKSALVVPVPKCSSPEKASDLRPISILPALSKAFEHCLLDQMSLFVSTHGLFSEFQSGFRRKHSCESALVKITEDIRLGIEGNHCTFLVLLDLTNAFGSINHNLLLQKLSFFFNFSSSACNLLGSYLRGRSQAVVLQGVTSATLNLEAGVPQGSVLGPFLFSIFINDMPATLSYCQFHLYADDTQLYRRSLTDHESLVDSIEEINADLSSIHSWCVENGLLVNPTKSQGIIIYKSDIPTSSLPPLLLNGSPILFFNKVKSLGVMINSTLTWSDHVSKISAAVYGSMHTLRNLAYCTPFHVRLQLFKTLLLPHFNFCSILYIWSLDSKSLQRLRVCFNSCVRYVFRLKPRSHVSAHSDDLLGMDIITYLQVHAACFVFRAIHGNYPQYVRDLFQFVYSSRAHNLSVPVHSGRVMSSSIMVAGARAWNSLPVVIRGASSLGVFRRAVEHHYLAEQ</sequence>
<keyword evidence="2" id="KW-0808">Transferase</keyword>
<dbReference type="EMBL" id="GBHO01045128">
    <property type="protein sequence ID" value="JAF98475.1"/>
    <property type="molecule type" value="Transcribed_RNA"/>
</dbReference>
<proteinExistence type="predicted"/>
<organism evidence="2">
    <name type="scientific">Lygus hesperus</name>
    <name type="common">Western plant bug</name>
    <dbReference type="NCBI Taxonomy" id="30085"/>
    <lineage>
        <taxon>Eukaryota</taxon>
        <taxon>Metazoa</taxon>
        <taxon>Ecdysozoa</taxon>
        <taxon>Arthropoda</taxon>
        <taxon>Hexapoda</taxon>
        <taxon>Insecta</taxon>
        <taxon>Pterygota</taxon>
        <taxon>Neoptera</taxon>
        <taxon>Paraneoptera</taxon>
        <taxon>Hemiptera</taxon>
        <taxon>Heteroptera</taxon>
        <taxon>Panheteroptera</taxon>
        <taxon>Cimicomorpha</taxon>
        <taxon>Miridae</taxon>
        <taxon>Mirini</taxon>
        <taxon>Lygus</taxon>
    </lineage>
</organism>
<dbReference type="Pfam" id="PF00078">
    <property type="entry name" value="RVT_1"/>
    <property type="match status" value="1"/>
</dbReference>